<dbReference type="PROSITE" id="PS50110">
    <property type="entry name" value="RESPONSE_REGULATORY"/>
    <property type="match status" value="1"/>
</dbReference>
<dbReference type="SMART" id="SM00448">
    <property type="entry name" value="REC"/>
    <property type="match status" value="1"/>
</dbReference>
<dbReference type="Pfam" id="PF00072">
    <property type="entry name" value="Response_reg"/>
    <property type="match status" value="1"/>
</dbReference>
<protein>
    <submittedName>
        <fullName evidence="4">PleD family two-component system response regulator</fullName>
    </submittedName>
</protein>
<feature type="domain" description="Response regulatory" evidence="3">
    <location>
        <begin position="36"/>
        <end position="152"/>
    </location>
</feature>
<feature type="modified residue" description="4-aspartylphosphate" evidence="2">
    <location>
        <position position="85"/>
    </location>
</feature>
<evidence type="ECO:0000313" key="5">
    <source>
        <dbReference type="Proteomes" id="UP001596052"/>
    </source>
</evidence>
<dbReference type="InterPro" id="IPR001789">
    <property type="entry name" value="Sig_transdc_resp-reg_receiver"/>
</dbReference>
<dbReference type="RefSeq" id="WP_377162499.1">
    <property type="nucleotide sequence ID" value="NZ_JBHSMQ010000001.1"/>
</dbReference>
<proteinExistence type="predicted"/>
<keyword evidence="1 2" id="KW-0597">Phosphoprotein</keyword>
<dbReference type="InterPro" id="IPR050595">
    <property type="entry name" value="Bact_response_regulator"/>
</dbReference>
<dbReference type="InterPro" id="IPR011006">
    <property type="entry name" value="CheY-like_superfamily"/>
</dbReference>
<keyword evidence="5" id="KW-1185">Reference proteome</keyword>
<accession>A0ABW0KJL4</accession>
<dbReference type="Proteomes" id="UP001596052">
    <property type="component" value="Unassembled WGS sequence"/>
</dbReference>
<dbReference type="SUPFAM" id="SSF52172">
    <property type="entry name" value="CheY-like"/>
    <property type="match status" value="1"/>
</dbReference>
<evidence type="ECO:0000259" key="3">
    <source>
        <dbReference type="PROSITE" id="PS50110"/>
    </source>
</evidence>
<dbReference type="PANTHER" id="PTHR44591">
    <property type="entry name" value="STRESS RESPONSE REGULATOR PROTEIN 1"/>
    <property type="match status" value="1"/>
</dbReference>
<dbReference type="Gene3D" id="3.40.50.2300">
    <property type="match status" value="1"/>
</dbReference>
<gene>
    <name evidence="4" type="ORF">ACFQDI_01075</name>
</gene>
<comment type="caution">
    <text evidence="4">The sequence shown here is derived from an EMBL/GenBank/DDBJ whole genome shotgun (WGS) entry which is preliminary data.</text>
</comment>
<organism evidence="4 5">
    <name type="scientific">Prosthecobacter fluviatilis</name>
    <dbReference type="NCBI Taxonomy" id="445931"/>
    <lineage>
        <taxon>Bacteria</taxon>
        <taxon>Pseudomonadati</taxon>
        <taxon>Verrucomicrobiota</taxon>
        <taxon>Verrucomicrobiia</taxon>
        <taxon>Verrucomicrobiales</taxon>
        <taxon>Verrucomicrobiaceae</taxon>
        <taxon>Prosthecobacter</taxon>
    </lineage>
</organism>
<dbReference type="PANTHER" id="PTHR44591:SF22">
    <property type="entry name" value="CHEY SUBFAMILY"/>
    <property type="match status" value="1"/>
</dbReference>
<evidence type="ECO:0000256" key="1">
    <source>
        <dbReference type="ARBA" id="ARBA00022553"/>
    </source>
</evidence>
<dbReference type="EMBL" id="JBHSMQ010000001">
    <property type="protein sequence ID" value="MFC5453430.1"/>
    <property type="molecule type" value="Genomic_DNA"/>
</dbReference>
<sequence length="165" mass="18226">MLPASRMTPLSWSSHADPTRCPHTPRTLCLMPNASPILVVDDEPHMRRVAELSMKPLGRPILLAADGQEALKLARSQHPCVILLDHIMPVMDGKQALQQLKADHETRDIPVVILSSRGQLALGQYQGFETATLFVSKPFSPTLLRREVERLISASKPIEPQQAAS</sequence>
<evidence type="ECO:0000256" key="2">
    <source>
        <dbReference type="PROSITE-ProRule" id="PRU00169"/>
    </source>
</evidence>
<name>A0ABW0KJL4_9BACT</name>
<reference evidence="5" key="1">
    <citation type="journal article" date="2019" name="Int. J. Syst. Evol. Microbiol.">
        <title>The Global Catalogue of Microorganisms (GCM) 10K type strain sequencing project: providing services to taxonomists for standard genome sequencing and annotation.</title>
        <authorList>
            <consortium name="The Broad Institute Genomics Platform"/>
            <consortium name="The Broad Institute Genome Sequencing Center for Infectious Disease"/>
            <person name="Wu L."/>
            <person name="Ma J."/>
        </authorList>
    </citation>
    <scope>NUCLEOTIDE SEQUENCE [LARGE SCALE GENOMIC DNA]</scope>
    <source>
        <strain evidence="5">CGMCC 4.1469</strain>
    </source>
</reference>
<evidence type="ECO:0000313" key="4">
    <source>
        <dbReference type="EMBL" id="MFC5453430.1"/>
    </source>
</evidence>